<dbReference type="KEGG" id="ure:UREG_02771"/>
<accession>C4JHT5</accession>
<evidence type="ECO:0000256" key="2">
    <source>
        <dbReference type="SAM" id="Phobius"/>
    </source>
</evidence>
<evidence type="ECO:0000256" key="3">
    <source>
        <dbReference type="SAM" id="SignalP"/>
    </source>
</evidence>
<evidence type="ECO:0000313" key="5">
    <source>
        <dbReference type="Proteomes" id="UP000002058"/>
    </source>
</evidence>
<dbReference type="VEuPathDB" id="FungiDB:UREG_02771"/>
<name>C4JHT5_UNCRE</name>
<evidence type="ECO:0000256" key="1">
    <source>
        <dbReference type="SAM" id="MobiDB-lite"/>
    </source>
</evidence>
<dbReference type="HOGENOM" id="CLU_950598_0_0_1"/>
<dbReference type="OrthoDB" id="4203959at2759"/>
<feature type="signal peptide" evidence="3">
    <location>
        <begin position="1"/>
        <end position="27"/>
    </location>
</feature>
<organism evidence="4 5">
    <name type="scientific">Uncinocarpus reesii (strain UAMH 1704)</name>
    <dbReference type="NCBI Taxonomy" id="336963"/>
    <lineage>
        <taxon>Eukaryota</taxon>
        <taxon>Fungi</taxon>
        <taxon>Dikarya</taxon>
        <taxon>Ascomycota</taxon>
        <taxon>Pezizomycotina</taxon>
        <taxon>Eurotiomycetes</taxon>
        <taxon>Eurotiomycetidae</taxon>
        <taxon>Onygenales</taxon>
        <taxon>Onygenaceae</taxon>
        <taxon>Uncinocarpus</taxon>
    </lineage>
</organism>
<feature type="transmembrane region" description="Helical" evidence="2">
    <location>
        <begin position="76"/>
        <end position="100"/>
    </location>
</feature>
<keyword evidence="2" id="KW-1133">Transmembrane helix</keyword>
<protein>
    <submittedName>
        <fullName evidence="4">Uncharacterized protein</fullName>
    </submittedName>
</protein>
<keyword evidence="2" id="KW-0812">Transmembrane</keyword>
<dbReference type="GeneID" id="8437558"/>
<keyword evidence="3" id="KW-0732">Signal</keyword>
<feature type="region of interest" description="Disordered" evidence="1">
    <location>
        <begin position="268"/>
        <end position="293"/>
    </location>
</feature>
<evidence type="ECO:0000313" key="4">
    <source>
        <dbReference type="EMBL" id="EEP77922.1"/>
    </source>
</evidence>
<dbReference type="RefSeq" id="XP_002543255.1">
    <property type="nucleotide sequence ID" value="XM_002543209.1"/>
</dbReference>
<dbReference type="Proteomes" id="UP000002058">
    <property type="component" value="Unassembled WGS sequence"/>
</dbReference>
<proteinExistence type="predicted"/>
<feature type="chain" id="PRO_5002937888" evidence="3">
    <location>
        <begin position="28"/>
        <end position="293"/>
    </location>
</feature>
<reference evidence="5" key="1">
    <citation type="journal article" date="2009" name="Genome Res.">
        <title>Comparative genomic analyses of the human fungal pathogens Coccidioides and their relatives.</title>
        <authorList>
            <person name="Sharpton T.J."/>
            <person name="Stajich J.E."/>
            <person name="Rounsley S.D."/>
            <person name="Gardner M.J."/>
            <person name="Wortman J.R."/>
            <person name="Jordar V.S."/>
            <person name="Maiti R."/>
            <person name="Kodira C.D."/>
            <person name="Neafsey D.E."/>
            <person name="Zeng Q."/>
            <person name="Hung C.-Y."/>
            <person name="McMahan C."/>
            <person name="Muszewska A."/>
            <person name="Grynberg M."/>
            <person name="Mandel M.A."/>
            <person name="Kellner E.M."/>
            <person name="Barker B.M."/>
            <person name="Galgiani J.N."/>
            <person name="Orbach M.J."/>
            <person name="Kirkland T.N."/>
            <person name="Cole G.T."/>
            <person name="Henn M.R."/>
            <person name="Birren B.W."/>
            <person name="Taylor J.W."/>
        </authorList>
    </citation>
    <scope>NUCLEOTIDE SEQUENCE [LARGE SCALE GENOMIC DNA]</scope>
    <source>
        <strain evidence="5">UAMH 1704</strain>
    </source>
</reference>
<dbReference type="AlphaFoldDB" id="C4JHT5"/>
<feature type="region of interest" description="Disordered" evidence="1">
    <location>
        <begin position="187"/>
        <end position="240"/>
    </location>
</feature>
<gene>
    <name evidence="4" type="ORF">UREG_02771</name>
</gene>
<dbReference type="OMA" id="CPYHPGL"/>
<dbReference type="InParanoid" id="C4JHT5"/>
<keyword evidence="2" id="KW-0472">Membrane</keyword>
<keyword evidence="5" id="KW-1185">Reference proteome</keyword>
<dbReference type="EMBL" id="CH476615">
    <property type="protein sequence ID" value="EEP77922.1"/>
    <property type="molecule type" value="Genomic_DNA"/>
</dbReference>
<sequence length="293" mass="32413">MACPRAIARNLIVLLIFAAMCLELVSGRPHAAPSSSTVTAYNTAGCQDIQVDGQAHQLHARALPANYESFTKREKLIIGLGAGFGGFSVLLSVLIIVCYLKSWHRTLPSKFTRSDQRRDAPRSMIPQDTFQHHHRSMFSIGTPKMDSTPSYDPENALQQTCPYHPGLPSPMTSYYQPVEVYRTLIQPNKHPRRPVTPISEASQSPTSPVPAMHPAHYRYIPQNPQNTPEPPTPADSQISPKTIPRHMLYAPQPRRVGLPSSVRQSAGLGIAVLPPPPAVKVRPLPLRDYSETR</sequence>